<gene>
    <name evidence="1" type="ORF">JGI23_00343</name>
</gene>
<keyword evidence="1" id="KW-0808">Transferase</keyword>
<name>A0A0P1MQ00_9BACT</name>
<dbReference type="SUPFAM" id="SSF53756">
    <property type="entry name" value="UDP-Glycosyltransferase/glycogen phosphorylase"/>
    <property type="match status" value="1"/>
</dbReference>
<evidence type="ECO:0000313" key="1">
    <source>
        <dbReference type="EMBL" id="CUS97708.1"/>
    </source>
</evidence>
<reference evidence="2" key="1">
    <citation type="submission" date="2015-11" db="EMBL/GenBank/DDBJ databases">
        <authorList>
            <person name="Varghese N."/>
        </authorList>
    </citation>
    <scope>NUCLEOTIDE SEQUENCE [LARGE SCALE GENOMIC DNA]</scope>
    <source>
        <strain evidence="2">JGI-23</strain>
    </source>
</reference>
<keyword evidence="2" id="KW-1185">Reference proteome</keyword>
<dbReference type="AlphaFoldDB" id="A0A0P1MQ00"/>
<dbReference type="Proteomes" id="UP000199197">
    <property type="component" value="Unassembled WGS sequence"/>
</dbReference>
<proteinExistence type="predicted"/>
<protein>
    <submittedName>
        <fullName evidence="1">Glycosyl transferases group 1</fullName>
    </submittedName>
</protein>
<dbReference type="GO" id="GO:0016740">
    <property type="term" value="F:transferase activity"/>
    <property type="evidence" value="ECO:0007669"/>
    <property type="project" value="UniProtKB-KW"/>
</dbReference>
<evidence type="ECO:0000313" key="2">
    <source>
        <dbReference type="Proteomes" id="UP000199197"/>
    </source>
</evidence>
<dbReference type="RefSeq" id="WP_092347523.1">
    <property type="nucleotide sequence ID" value="NZ_CZVW01000003.1"/>
</dbReference>
<organism evidence="1 2">
    <name type="scientific">Candidatus Chryseopegocella kryptomonas</name>
    <dbReference type="NCBI Taxonomy" id="1633643"/>
    <lineage>
        <taxon>Bacteria</taxon>
        <taxon>Pseudomonadati</taxon>
        <taxon>Candidatus Kryptoniota</taxon>
        <taxon>Candidatus Chryseopegocella</taxon>
    </lineage>
</organism>
<dbReference type="OrthoDB" id="9811902at2"/>
<dbReference type="EMBL" id="CZVW01000003">
    <property type="protein sequence ID" value="CUS97708.1"/>
    <property type="molecule type" value="Genomic_DNA"/>
</dbReference>
<sequence>MQRKVLMITYYFPPVIYGSGIRVLNFAKYLTQYGWNSTVLTLNHSTFNVLKDFSLSERVKESGIKVYAVNLIKVFSKIASANYPNVKREISAEILSYLYKIASLNEPEEIWKSRATKLGEKILKSEKYNAIIAFVPPLSTAQVGAYLAKKFKIPLIIDYSFIQNQKKSPSKTEEKLLRTSHSVIVDNRKIKDHLLQNYLFLDYNLVKIIPTGFEPFEFQNYVASSDDKFTLTFSSGKIGGKKIKLVLNALAYLSKKEQLFKKSLLLNLIGIPTNEVINLITKFQLKDNIRIYLNLNRENYIKTLLSSDFLLYLDDFDISNIPYDYAAVEKPYIAIVDGSNSFRYIIGDQKNSLIADTNEPSSIVLAFEKAFELFLNDRKLTPKINIENYDINRIIINLVRELENFVYD</sequence>
<accession>A0A0P1MQ00</accession>
<dbReference type="Gene3D" id="3.40.50.2000">
    <property type="entry name" value="Glycogen Phosphorylase B"/>
    <property type="match status" value="2"/>
</dbReference>